<sequence length="1181" mass="124584">MVNKRVLCVAEKPSAARQLVDAVCQGGVNSARRRPGQSQYNHVFEFETAAPIASISPSPTERVTLVFTSVTGHLFEQEFEARYRSWGSCDPSLLLDRTQSAIEVGPPEEKMPLVRTLQDEARNCMALVLWLDGDSEGEKIAADVASVVRQTRPTINVRRARFSAITTAEILHTLAHLDVLNTRVVEMVAARQEIDLRSGAAFTRLLTRRIKNRFSDNRADASDAKVVSYGPCQFPTLGLVVDRFLTIRNFIRVPFFVIDLGLAAVAPATGVVPFSWARGRVFDQYVASVLYEACVEDAVSESPDGVPRAVVTGVRKNQRRRWKPLPLATVELQKEASRKLHLSSHLVMEIAEKLYTSGFISYPRTETDKFSRSIDLRALVAEQSSHGEWGGFAARLLANENRPGLGPGPPPDGYDIVQFDWPRDGPHDDAAHPPIHPTKVAPHGSLSGNEARVYEYVARRFLASCSVDAIGAETVVNARIGVEAFTAKGLIVEHRGFLEVFPYQRWADMEMPAYQVGHPAAVRSLLLRESSTEPPPLLSESDLISLMDRHGIGTDATIAEHVKKVQDRNYVRKLPGATGRFEPLPLGLALVDGCEAVAVHLARPTERARQEAAMKRIASGEVAQAPMIVDALNAYTALFESLRTHAAEMEAAISNHLSAFSAAEWRTHRANFSRCGECGGMAALKHSPNAGGAARRDRALFCAACAASHILPFNGNLEAHDHVCPICNFQTLAVTNPERNTTHYICPKCFSDPPQNSADNPGAVESSFRCFTCTHAGCTLATGSTSNGGGGAPSVATCGTCGSPMALRQAMSGARGWRVACTSPNCSVYFFPRCVSAVAATGDTCPTPACQGASLLQVTWVTAQLPRGQDVMTRGCIWCDPRYSHTLQAIGVEVMPSRGAPRGRGRARVRGAAAAGAPARGLGGRGGLAGGSLGGPGGPDLEDLAGRRGRGTAVGVRRVGVGAAAPAAAAAPARGRGGGQFGGLPPLAQFGAAARGRGVGLGGGAGGGLGMGFGSNGGGMASGGGAGAGRGAFGGGEGLAAAATAAAAAAVHRMAVAGRGLTRGSSRSSTRTACTYFARRSDQRGVPRAGPLPTQTSATTSTTEGRGGDTRRRAVADGAGVAFGERGGGGGAHGVDVVFVVGLPESAPWRGQRLRQHCSYDFVRGGRVCTVCGPNIYFWQA</sequence>
<keyword evidence="6 7" id="KW-0413">Isomerase</keyword>
<dbReference type="OrthoDB" id="430051at2759"/>
<evidence type="ECO:0000256" key="5">
    <source>
        <dbReference type="ARBA" id="ARBA00023125"/>
    </source>
</evidence>
<accession>A0A1X6NQS1</accession>
<organism evidence="11 12">
    <name type="scientific">Porphyra umbilicalis</name>
    <name type="common">Purple laver</name>
    <name type="synonym">Red alga</name>
    <dbReference type="NCBI Taxonomy" id="2786"/>
    <lineage>
        <taxon>Eukaryota</taxon>
        <taxon>Rhodophyta</taxon>
        <taxon>Bangiophyceae</taxon>
        <taxon>Bangiales</taxon>
        <taxon>Bangiaceae</taxon>
        <taxon>Porphyra</taxon>
    </lineage>
</organism>
<dbReference type="AlphaFoldDB" id="A0A1X6NQS1"/>
<dbReference type="PANTHER" id="PTHR11390:SF21">
    <property type="entry name" value="DNA TOPOISOMERASE 3-ALPHA"/>
    <property type="match status" value="1"/>
</dbReference>
<evidence type="ECO:0000256" key="7">
    <source>
        <dbReference type="RuleBase" id="RU362092"/>
    </source>
</evidence>
<dbReference type="InterPro" id="IPR006171">
    <property type="entry name" value="TOPRIM_dom"/>
</dbReference>
<evidence type="ECO:0000259" key="9">
    <source>
        <dbReference type="PROSITE" id="PS50880"/>
    </source>
</evidence>
<dbReference type="FunFam" id="1.10.290.10:FF:000001">
    <property type="entry name" value="DNA topoisomerase"/>
    <property type="match status" value="1"/>
</dbReference>
<dbReference type="PROSITE" id="PS00396">
    <property type="entry name" value="TOPO_IA_1"/>
    <property type="match status" value="1"/>
</dbReference>
<dbReference type="EMBL" id="KV919216">
    <property type="protein sequence ID" value="OSX70733.1"/>
    <property type="molecule type" value="Genomic_DNA"/>
</dbReference>
<comment type="catalytic activity">
    <reaction evidence="1 7">
        <text>ATP-independent breakage of single-stranded DNA, followed by passage and rejoining.</text>
        <dbReference type="EC" id="5.6.2.1"/>
    </reaction>
</comment>
<dbReference type="Gene3D" id="3.40.50.140">
    <property type="match status" value="1"/>
</dbReference>
<dbReference type="EC" id="5.6.2.1" evidence="3 7"/>
<evidence type="ECO:0000313" key="11">
    <source>
        <dbReference type="EMBL" id="OSX70733.1"/>
    </source>
</evidence>
<dbReference type="InterPro" id="IPR003602">
    <property type="entry name" value="Topo_IA_DNA-bd_dom"/>
</dbReference>
<dbReference type="SMART" id="SM00437">
    <property type="entry name" value="TOP1Ac"/>
    <property type="match status" value="1"/>
</dbReference>
<dbReference type="InterPro" id="IPR013824">
    <property type="entry name" value="Topo_IA_cen_sub1"/>
</dbReference>
<evidence type="ECO:0000256" key="2">
    <source>
        <dbReference type="ARBA" id="ARBA00009446"/>
    </source>
</evidence>
<dbReference type="Pfam" id="PF01131">
    <property type="entry name" value="Topoisom_bac"/>
    <property type="match status" value="1"/>
</dbReference>
<feature type="domain" description="Toprim" evidence="9">
    <location>
        <begin position="5"/>
        <end position="163"/>
    </location>
</feature>
<name>A0A1X6NQS1_PORUM</name>
<dbReference type="SMART" id="SM00493">
    <property type="entry name" value="TOPRIM"/>
    <property type="match status" value="1"/>
</dbReference>
<dbReference type="Proteomes" id="UP000218209">
    <property type="component" value="Unassembled WGS sequence"/>
</dbReference>
<evidence type="ECO:0000256" key="3">
    <source>
        <dbReference type="ARBA" id="ARBA00012891"/>
    </source>
</evidence>
<feature type="domain" description="Topo IA-type catalytic" evidence="10">
    <location>
        <begin position="181"/>
        <end position="639"/>
    </location>
</feature>
<dbReference type="InterPro" id="IPR023406">
    <property type="entry name" value="Topo_IA_AS"/>
</dbReference>
<dbReference type="InterPro" id="IPR013826">
    <property type="entry name" value="Topo_IA_cen_sub3"/>
</dbReference>
<protein>
    <recommendedName>
        <fullName evidence="3 7">DNA topoisomerase</fullName>
        <ecNumber evidence="3 7">5.6.2.1</ecNumber>
    </recommendedName>
</protein>
<dbReference type="GO" id="GO:0005634">
    <property type="term" value="C:nucleus"/>
    <property type="evidence" value="ECO:0007669"/>
    <property type="project" value="TreeGrafter"/>
</dbReference>
<dbReference type="Gene3D" id="1.10.290.10">
    <property type="entry name" value="Topoisomerase I, domain 4"/>
    <property type="match status" value="1"/>
</dbReference>
<keyword evidence="5 7" id="KW-0238">DNA-binding</keyword>
<dbReference type="Gene3D" id="2.70.20.10">
    <property type="entry name" value="Topoisomerase I, domain 3"/>
    <property type="match status" value="1"/>
</dbReference>
<comment type="function">
    <text evidence="7">Introduces a single-strand break via transesterification at a target site in duplex DNA. Releases the supercoiling and torsional tension of DNA introduced during the DNA replication and transcription by transiently cleaving and rejoining one strand of the DNA duplex. The scissile phosphodiester is attacked by the catalytic tyrosine of the enzyme, resulting in the formation of a DNA-(5'-phosphotyrosyl)-enzyme intermediate and the expulsion of a 3'-OH DNA strand.</text>
</comment>
<dbReference type="GO" id="GO:0003677">
    <property type="term" value="F:DNA binding"/>
    <property type="evidence" value="ECO:0007669"/>
    <property type="project" value="UniProtKB-KW"/>
</dbReference>
<dbReference type="GO" id="GO:0006281">
    <property type="term" value="P:DNA repair"/>
    <property type="evidence" value="ECO:0007669"/>
    <property type="project" value="TreeGrafter"/>
</dbReference>
<keyword evidence="4 7" id="KW-0799">Topoisomerase</keyword>
<evidence type="ECO:0000256" key="6">
    <source>
        <dbReference type="ARBA" id="ARBA00023235"/>
    </source>
</evidence>
<keyword evidence="12" id="KW-1185">Reference proteome</keyword>
<dbReference type="PROSITE" id="PS50880">
    <property type="entry name" value="TOPRIM"/>
    <property type="match status" value="1"/>
</dbReference>
<feature type="region of interest" description="Disordered" evidence="8">
    <location>
        <begin position="1080"/>
        <end position="1113"/>
    </location>
</feature>
<dbReference type="InterPro" id="IPR003601">
    <property type="entry name" value="Topo_IA_2"/>
</dbReference>
<feature type="compositionally biased region" description="Low complexity" evidence="8">
    <location>
        <begin position="1094"/>
        <end position="1104"/>
    </location>
</feature>
<evidence type="ECO:0000256" key="1">
    <source>
        <dbReference type="ARBA" id="ARBA00000213"/>
    </source>
</evidence>
<dbReference type="SUPFAM" id="SSF56712">
    <property type="entry name" value="Prokaryotic type I DNA topoisomerase"/>
    <property type="match status" value="1"/>
</dbReference>
<dbReference type="GO" id="GO:0031422">
    <property type="term" value="C:RecQ family helicase-topoisomerase III complex"/>
    <property type="evidence" value="ECO:0007669"/>
    <property type="project" value="TreeGrafter"/>
</dbReference>
<evidence type="ECO:0000256" key="4">
    <source>
        <dbReference type="ARBA" id="ARBA00023029"/>
    </source>
</evidence>
<dbReference type="GO" id="GO:0006310">
    <property type="term" value="P:DNA recombination"/>
    <property type="evidence" value="ECO:0007669"/>
    <property type="project" value="TreeGrafter"/>
</dbReference>
<dbReference type="Gene3D" id="1.10.460.10">
    <property type="entry name" value="Topoisomerase I, domain 2"/>
    <property type="match status" value="1"/>
</dbReference>
<gene>
    <name evidence="11" type="ORF">BU14_0675s0004</name>
</gene>
<reference evidence="11 12" key="1">
    <citation type="submission" date="2017-03" db="EMBL/GenBank/DDBJ databases">
        <title>WGS assembly of Porphyra umbilicalis.</title>
        <authorList>
            <person name="Brawley S.H."/>
            <person name="Blouin N.A."/>
            <person name="Ficko-Blean E."/>
            <person name="Wheeler G.L."/>
            <person name="Lohr M."/>
            <person name="Goodson H.V."/>
            <person name="Jenkins J.W."/>
            <person name="Blaby-Haas C.E."/>
            <person name="Helliwell K.E."/>
            <person name="Chan C."/>
            <person name="Marriage T."/>
            <person name="Bhattacharya D."/>
            <person name="Klein A.S."/>
            <person name="Badis Y."/>
            <person name="Brodie J."/>
            <person name="Cao Y."/>
            <person name="Collen J."/>
            <person name="Dittami S.M."/>
            <person name="Gachon C.M."/>
            <person name="Green B.R."/>
            <person name="Karpowicz S."/>
            <person name="Kim J.W."/>
            <person name="Kudahl U."/>
            <person name="Lin S."/>
            <person name="Michel G."/>
            <person name="Mittag M."/>
            <person name="Olson B.J."/>
            <person name="Pangilinan J."/>
            <person name="Peng Y."/>
            <person name="Qiu H."/>
            <person name="Shu S."/>
            <person name="Singer J.T."/>
            <person name="Smith A.G."/>
            <person name="Sprecher B.N."/>
            <person name="Wagner V."/>
            <person name="Wang W."/>
            <person name="Wang Z.-Y."/>
            <person name="Yan J."/>
            <person name="Yarish C."/>
            <person name="Zoeuner-Riek S."/>
            <person name="Zhuang Y."/>
            <person name="Zou Y."/>
            <person name="Lindquist E.A."/>
            <person name="Grimwood J."/>
            <person name="Barry K."/>
            <person name="Rokhsar D.S."/>
            <person name="Schmutz J."/>
            <person name="Stiller J.W."/>
            <person name="Grossman A.R."/>
            <person name="Prochnik S.E."/>
        </authorList>
    </citation>
    <scope>NUCLEOTIDE SEQUENCE [LARGE SCALE GENOMIC DNA]</scope>
    <source>
        <strain evidence="11">4086291</strain>
    </source>
</reference>
<evidence type="ECO:0000256" key="8">
    <source>
        <dbReference type="SAM" id="MobiDB-lite"/>
    </source>
</evidence>
<dbReference type="PRINTS" id="PR00417">
    <property type="entry name" value="PRTPISMRASEI"/>
</dbReference>
<dbReference type="PROSITE" id="PS52039">
    <property type="entry name" value="TOPO_IA_2"/>
    <property type="match status" value="1"/>
</dbReference>
<proteinExistence type="inferred from homology"/>
<dbReference type="GO" id="GO:0006265">
    <property type="term" value="P:DNA topological change"/>
    <property type="evidence" value="ECO:0007669"/>
    <property type="project" value="InterPro"/>
</dbReference>
<dbReference type="SMART" id="SM00436">
    <property type="entry name" value="TOP1Bc"/>
    <property type="match status" value="1"/>
</dbReference>
<dbReference type="InterPro" id="IPR000380">
    <property type="entry name" value="Topo_IA"/>
</dbReference>
<dbReference type="InterPro" id="IPR013825">
    <property type="entry name" value="Topo_IA_cen_sub2"/>
</dbReference>
<dbReference type="CDD" id="cd00186">
    <property type="entry name" value="TOP1Ac"/>
    <property type="match status" value="1"/>
</dbReference>
<evidence type="ECO:0000313" key="12">
    <source>
        <dbReference type="Proteomes" id="UP000218209"/>
    </source>
</evidence>
<comment type="similarity">
    <text evidence="2 7">Belongs to the type IA topoisomerase family.</text>
</comment>
<dbReference type="InterPro" id="IPR013497">
    <property type="entry name" value="Topo_IA_cen"/>
</dbReference>
<dbReference type="PANTHER" id="PTHR11390">
    <property type="entry name" value="PROKARYOTIC DNA TOPOISOMERASE"/>
    <property type="match status" value="1"/>
</dbReference>
<dbReference type="InterPro" id="IPR023405">
    <property type="entry name" value="Topo_IA_core_domain"/>
</dbReference>
<dbReference type="Pfam" id="PF01751">
    <property type="entry name" value="Toprim"/>
    <property type="match status" value="1"/>
</dbReference>
<evidence type="ECO:0000259" key="10">
    <source>
        <dbReference type="PROSITE" id="PS52039"/>
    </source>
</evidence>
<dbReference type="GO" id="GO:0003917">
    <property type="term" value="F:DNA topoisomerase type I (single strand cut, ATP-independent) activity"/>
    <property type="evidence" value="ECO:0007669"/>
    <property type="project" value="UniProtKB-EC"/>
</dbReference>